<dbReference type="EMBL" id="VSSQ01018321">
    <property type="protein sequence ID" value="MPM61405.1"/>
    <property type="molecule type" value="Genomic_DNA"/>
</dbReference>
<dbReference type="SUPFAM" id="SSF89550">
    <property type="entry name" value="PHP domain-like"/>
    <property type="match status" value="1"/>
</dbReference>
<dbReference type="AlphaFoldDB" id="A0A645B7K9"/>
<proteinExistence type="predicted"/>
<dbReference type="InterPro" id="IPR016195">
    <property type="entry name" value="Pol/histidinol_Pase-like"/>
</dbReference>
<gene>
    <name evidence="1" type="ORF">SDC9_108263</name>
</gene>
<protein>
    <submittedName>
        <fullName evidence="1">Uncharacterized protein</fullName>
    </submittedName>
</protein>
<dbReference type="Gene3D" id="3.20.20.140">
    <property type="entry name" value="Metal-dependent hydrolases"/>
    <property type="match status" value="1"/>
</dbReference>
<accession>A0A645B7K9</accession>
<organism evidence="1">
    <name type="scientific">bioreactor metagenome</name>
    <dbReference type="NCBI Taxonomy" id="1076179"/>
    <lineage>
        <taxon>unclassified sequences</taxon>
        <taxon>metagenomes</taxon>
        <taxon>ecological metagenomes</taxon>
    </lineage>
</organism>
<evidence type="ECO:0000313" key="1">
    <source>
        <dbReference type="EMBL" id="MPM61405.1"/>
    </source>
</evidence>
<sequence length="269" mass="30301">MATYASQPQELIDQVNKSGGIAFLAHPDEFALPMFHEDDISWVDWQVQGFTGIELWNNLSELKSVSQTIPRLLKNAFFPETMAEGPLPVTLRRWDEQLAAGRKVHVVGGADAHNLIIHIGPFKKVIFPYAFHFSAINNHLLVDEALIGDLAKDEQMVYQALKNGSSFIGYDLPASTRGFSFTIMDDEQEVSLGQTITIKKGATAKVRLPQKAEIRLLCNGKLLYQSRDNNVLAFPISEPGAYRVESYIRFMGKRRGWIFSNPIYVNKEK</sequence>
<comment type="caution">
    <text evidence="1">The sequence shown here is derived from an EMBL/GenBank/DDBJ whole genome shotgun (WGS) entry which is preliminary data.</text>
</comment>
<name>A0A645B7K9_9ZZZZ</name>
<reference evidence="1" key="1">
    <citation type="submission" date="2019-08" db="EMBL/GenBank/DDBJ databases">
        <authorList>
            <person name="Kucharzyk K."/>
            <person name="Murdoch R.W."/>
            <person name="Higgins S."/>
            <person name="Loffler F."/>
        </authorList>
    </citation>
    <scope>NUCLEOTIDE SEQUENCE</scope>
</reference>